<feature type="region of interest" description="Disordered" evidence="1">
    <location>
        <begin position="57"/>
        <end position="87"/>
    </location>
</feature>
<dbReference type="EMBL" id="LR862140">
    <property type="protein sequence ID" value="CAD1820351.1"/>
    <property type="molecule type" value="Genomic_DNA"/>
</dbReference>
<dbReference type="AlphaFoldDB" id="A0A6V7NP11"/>
<sequence>MELPYEDVSSRNLREFGLQYAEALEPRELVVFVPYSEGSQTVFRSMARIPRIEGANYGTTPSPRAAAPLTCEPVNTPKPHGVRTNSMVPSGYGHPRENISHYMSTCINMKSHFLDIKGDLVASVSTTHLISHSDCLSTLAIGRPRHTAPGLARSLARHPNGLQFTIRKLKVFGYVPRCFKSIFMNLRYRLGLPADPKPKRPFL</sequence>
<proteinExistence type="predicted"/>
<gene>
    <name evidence="2" type="ORF">CB5_LOCUS3562</name>
</gene>
<protein>
    <submittedName>
        <fullName evidence="2">Uncharacterized protein</fullName>
    </submittedName>
</protein>
<name>A0A6V7NP11_ANACO</name>
<evidence type="ECO:0000313" key="2">
    <source>
        <dbReference type="EMBL" id="CAD1820351.1"/>
    </source>
</evidence>
<evidence type="ECO:0000256" key="1">
    <source>
        <dbReference type="SAM" id="MobiDB-lite"/>
    </source>
</evidence>
<reference evidence="2" key="1">
    <citation type="submission" date="2020-07" db="EMBL/GenBank/DDBJ databases">
        <authorList>
            <person name="Lin J."/>
        </authorList>
    </citation>
    <scope>NUCLEOTIDE SEQUENCE</scope>
</reference>
<accession>A0A6V7NP11</accession>
<organism evidence="2">
    <name type="scientific">Ananas comosus var. bracteatus</name>
    <name type="common">red pineapple</name>
    <dbReference type="NCBI Taxonomy" id="296719"/>
    <lineage>
        <taxon>Eukaryota</taxon>
        <taxon>Viridiplantae</taxon>
        <taxon>Streptophyta</taxon>
        <taxon>Embryophyta</taxon>
        <taxon>Tracheophyta</taxon>
        <taxon>Spermatophyta</taxon>
        <taxon>Magnoliopsida</taxon>
        <taxon>Liliopsida</taxon>
        <taxon>Poales</taxon>
        <taxon>Bromeliaceae</taxon>
        <taxon>Bromelioideae</taxon>
        <taxon>Ananas</taxon>
    </lineage>
</organism>